<dbReference type="OrthoDB" id="2788229at2759"/>
<evidence type="ECO:0000313" key="1">
    <source>
        <dbReference type="EMBL" id="KAF0542520.1"/>
    </source>
</evidence>
<dbReference type="SUPFAM" id="SSF52047">
    <property type="entry name" value="RNI-like"/>
    <property type="match status" value="1"/>
</dbReference>
<reference evidence="1 2" key="1">
    <citation type="journal article" date="2019" name="Environ. Microbiol.">
        <title>At the nexus of three kingdoms: the genome of the mycorrhizal fungus Gigaspora margarita provides insights into plant, endobacterial and fungal interactions.</title>
        <authorList>
            <person name="Venice F."/>
            <person name="Ghignone S."/>
            <person name="Salvioli di Fossalunga A."/>
            <person name="Amselem J."/>
            <person name="Novero M."/>
            <person name="Xianan X."/>
            <person name="Sedzielewska Toro K."/>
            <person name="Morin E."/>
            <person name="Lipzen A."/>
            <person name="Grigoriev I.V."/>
            <person name="Henrissat B."/>
            <person name="Martin F.M."/>
            <person name="Bonfante P."/>
        </authorList>
    </citation>
    <scope>NUCLEOTIDE SEQUENCE [LARGE SCALE GENOMIC DNA]</scope>
    <source>
        <strain evidence="1 2">BEG34</strain>
    </source>
</reference>
<dbReference type="Proteomes" id="UP000439903">
    <property type="component" value="Unassembled WGS sequence"/>
</dbReference>
<comment type="caution">
    <text evidence="1">The sequence shown here is derived from an EMBL/GenBank/DDBJ whole genome shotgun (WGS) entry which is preliminary data.</text>
</comment>
<name>A0A8H4AXP3_GIGMA</name>
<sequence length="400" mass="46449">MASKIFMGDMPELMGNILNNNLNNEFCFLYSCVLVNRHWCQMSIPILWQTPFSFDKTPLFISQYFSSLDENEKFGLNEYGLDANVPNTLFNYASFLKVLNLSSIEIKVEEWIDFQNVDECGAILHKLDFHLSDHEFKPEIFYSLGRNEQFFSQLQNLSLGQISGHNSESATVLLRILAKNTTTISVLKLERVYSDSKPQLLHMLAYIIKSQEHLRKFSLYKILEKSGTLLQRLKLESRGGGIYEEPLLLKTLNSFCPNITYLNFLYIEFSTQLLELISNLQKLQFLTSLWCINCIPEEELIRRLIQFAELLPLTLQYLDLRNIWLNEYIDILLNHCNAPLKKLLIYRHDNERTVKALIEFCIRKRTLNCVGVNSYFDESVTKEVEGYVTLAPSKGVIVNC</sequence>
<organism evidence="1 2">
    <name type="scientific">Gigaspora margarita</name>
    <dbReference type="NCBI Taxonomy" id="4874"/>
    <lineage>
        <taxon>Eukaryota</taxon>
        <taxon>Fungi</taxon>
        <taxon>Fungi incertae sedis</taxon>
        <taxon>Mucoromycota</taxon>
        <taxon>Glomeromycotina</taxon>
        <taxon>Glomeromycetes</taxon>
        <taxon>Diversisporales</taxon>
        <taxon>Gigasporaceae</taxon>
        <taxon>Gigaspora</taxon>
    </lineage>
</organism>
<dbReference type="EMBL" id="WTPW01000142">
    <property type="protein sequence ID" value="KAF0542520.1"/>
    <property type="molecule type" value="Genomic_DNA"/>
</dbReference>
<proteinExistence type="predicted"/>
<dbReference type="AlphaFoldDB" id="A0A8H4AXP3"/>
<protein>
    <recommendedName>
        <fullName evidence="3">F-box domain-containing protein</fullName>
    </recommendedName>
</protein>
<evidence type="ECO:0000313" key="2">
    <source>
        <dbReference type="Proteomes" id="UP000439903"/>
    </source>
</evidence>
<keyword evidence="2" id="KW-1185">Reference proteome</keyword>
<evidence type="ECO:0008006" key="3">
    <source>
        <dbReference type="Google" id="ProtNLM"/>
    </source>
</evidence>
<gene>
    <name evidence="1" type="ORF">F8M41_004504</name>
</gene>
<accession>A0A8H4AXP3</accession>